<dbReference type="InterPro" id="IPR018330">
    <property type="entry name" value="RecT_fam"/>
</dbReference>
<dbReference type="GO" id="GO:0006259">
    <property type="term" value="P:DNA metabolic process"/>
    <property type="evidence" value="ECO:0007669"/>
    <property type="project" value="InterPro"/>
</dbReference>
<evidence type="ECO:0000313" key="2">
    <source>
        <dbReference type="Proteomes" id="UP000317369"/>
    </source>
</evidence>
<reference evidence="1 2" key="1">
    <citation type="submission" date="2019-02" db="EMBL/GenBank/DDBJ databases">
        <title>Deep-cultivation of Planctomycetes and their phenomic and genomic characterization uncovers novel biology.</title>
        <authorList>
            <person name="Wiegand S."/>
            <person name="Jogler M."/>
            <person name="Boedeker C."/>
            <person name="Pinto D."/>
            <person name="Vollmers J."/>
            <person name="Rivas-Marin E."/>
            <person name="Kohn T."/>
            <person name="Peeters S.H."/>
            <person name="Heuer A."/>
            <person name="Rast P."/>
            <person name="Oberbeckmann S."/>
            <person name="Bunk B."/>
            <person name="Jeske O."/>
            <person name="Meyerdierks A."/>
            <person name="Storesund J.E."/>
            <person name="Kallscheuer N."/>
            <person name="Luecker S."/>
            <person name="Lage O.M."/>
            <person name="Pohl T."/>
            <person name="Merkel B.J."/>
            <person name="Hornburger P."/>
            <person name="Mueller R.-W."/>
            <person name="Bruemmer F."/>
            <person name="Labrenz M."/>
            <person name="Spormann A.M."/>
            <person name="Op den Camp H."/>
            <person name="Overmann J."/>
            <person name="Amann R."/>
            <person name="Jetten M.S.M."/>
            <person name="Mascher T."/>
            <person name="Medema M.H."/>
            <person name="Devos D.P."/>
            <person name="Kaster A.-K."/>
            <person name="Ovreas L."/>
            <person name="Rohde M."/>
            <person name="Galperin M.Y."/>
            <person name="Jogler C."/>
        </authorList>
    </citation>
    <scope>NUCLEOTIDE SEQUENCE [LARGE SCALE GENOMIC DNA]</scope>
    <source>
        <strain evidence="1 2">KS4</strain>
    </source>
</reference>
<gene>
    <name evidence="1" type="ORF">KS4_23820</name>
</gene>
<dbReference type="AlphaFoldDB" id="A0A517YVQ7"/>
<dbReference type="EMBL" id="CP036425">
    <property type="protein sequence ID" value="QDU34314.1"/>
    <property type="molecule type" value="Genomic_DNA"/>
</dbReference>
<keyword evidence="2" id="KW-1185">Reference proteome</keyword>
<dbReference type="Proteomes" id="UP000317369">
    <property type="component" value="Chromosome"/>
</dbReference>
<sequence>MRLKRIDADVVCENDEFVYVKGTEPVLRFVPKFGTRGKRKHVYALVEFKSGGIQSDVMSYEEVNHIRNMAKSKDSDSWKYHWDEMAKKTVFSSYG</sequence>
<evidence type="ECO:0000313" key="1">
    <source>
        <dbReference type="EMBL" id="QDU34314.1"/>
    </source>
</evidence>
<proteinExistence type="predicted"/>
<dbReference type="InterPro" id="IPR004590">
    <property type="entry name" value="ssDNA_annealing_RecT"/>
</dbReference>
<dbReference type="GO" id="GO:0003677">
    <property type="term" value="F:DNA binding"/>
    <property type="evidence" value="ECO:0007669"/>
    <property type="project" value="InterPro"/>
</dbReference>
<name>A0A517YVQ7_9BACT</name>
<dbReference type="KEGG" id="pcor:KS4_23820"/>
<dbReference type="RefSeq" id="WP_145078040.1">
    <property type="nucleotide sequence ID" value="NZ_CP036425.1"/>
</dbReference>
<protein>
    <submittedName>
        <fullName evidence="1">Recombination and repair protein RecT</fullName>
    </submittedName>
</protein>
<dbReference type="Pfam" id="PF03837">
    <property type="entry name" value="RecT"/>
    <property type="match status" value="1"/>
</dbReference>
<dbReference type="NCBIfam" id="TIGR00616">
    <property type="entry name" value="rect"/>
    <property type="match status" value="1"/>
</dbReference>
<dbReference type="OrthoDB" id="289819at2"/>
<accession>A0A517YVQ7</accession>
<organism evidence="1 2">
    <name type="scientific">Poriferisphaera corsica</name>
    <dbReference type="NCBI Taxonomy" id="2528020"/>
    <lineage>
        <taxon>Bacteria</taxon>
        <taxon>Pseudomonadati</taxon>
        <taxon>Planctomycetota</taxon>
        <taxon>Phycisphaerae</taxon>
        <taxon>Phycisphaerales</taxon>
        <taxon>Phycisphaeraceae</taxon>
        <taxon>Poriferisphaera</taxon>
    </lineage>
</organism>